<dbReference type="Pfam" id="PF13298">
    <property type="entry name" value="LigD_N"/>
    <property type="match status" value="1"/>
</dbReference>
<dbReference type="Pfam" id="PF01068">
    <property type="entry name" value="DNA_ligase_A_M"/>
    <property type="match status" value="1"/>
</dbReference>
<dbReference type="EMBL" id="SWBP01000003">
    <property type="protein sequence ID" value="TKB97579.1"/>
    <property type="molecule type" value="Genomic_DNA"/>
</dbReference>
<organism evidence="23 24">
    <name type="scientific">Pedobacter cryophilus</name>
    <dbReference type="NCBI Taxonomy" id="2571271"/>
    <lineage>
        <taxon>Bacteria</taxon>
        <taxon>Pseudomonadati</taxon>
        <taxon>Bacteroidota</taxon>
        <taxon>Sphingobacteriia</taxon>
        <taxon>Sphingobacteriales</taxon>
        <taxon>Sphingobacteriaceae</taxon>
        <taxon>Pedobacter</taxon>
    </lineage>
</organism>
<keyword evidence="5" id="KW-0548">Nucleotidyltransferase</keyword>
<dbReference type="InterPro" id="IPR012309">
    <property type="entry name" value="DNA_ligase_ATP-dep_C"/>
</dbReference>
<keyword evidence="13" id="KW-0239">DNA-directed DNA polymerase</keyword>
<dbReference type="Gene3D" id="2.40.50.140">
    <property type="entry name" value="Nucleic acid-binding proteins"/>
    <property type="match status" value="1"/>
</dbReference>
<evidence type="ECO:0000256" key="8">
    <source>
        <dbReference type="ARBA" id="ARBA00022741"/>
    </source>
</evidence>
<keyword evidence="7" id="KW-0479">Metal-binding</keyword>
<dbReference type="InterPro" id="IPR012310">
    <property type="entry name" value="DNA_ligase_ATP-dep_cent"/>
</dbReference>
<evidence type="ECO:0000256" key="3">
    <source>
        <dbReference type="ARBA" id="ARBA00022598"/>
    </source>
</evidence>
<dbReference type="GO" id="GO:0006310">
    <property type="term" value="P:DNA recombination"/>
    <property type="evidence" value="ECO:0007669"/>
    <property type="project" value="UniProtKB-KW"/>
</dbReference>
<comment type="cofactor">
    <cofactor evidence="1">
        <name>Mn(2+)</name>
        <dbReference type="ChEBI" id="CHEBI:29035"/>
    </cofactor>
</comment>
<dbReference type="InterPro" id="IPR014144">
    <property type="entry name" value="LigD_PE_domain"/>
</dbReference>
<dbReference type="Pfam" id="PF04679">
    <property type="entry name" value="DNA_ligase_A_C"/>
    <property type="match status" value="1"/>
</dbReference>
<dbReference type="CDD" id="cd04865">
    <property type="entry name" value="LigD_Pol_like_2"/>
    <property type="match status" value="1"/>
</dbReference>
<evidence type="ECO:0000259" key="22">
    <source>
        <dbReference type="PROSITE" id="PS50160"/>
    </source>
</evidence>
<keyword evidence="6" id="KW-0540">Nuclease</keyword>
<dbReference type="Gene3D" id="3.30.470.30">
    <property type="entry name" value="DNA ligase/mRNA capping enzyme"/>
    <property type="match status" value="1"/>
</dbReference>
<comment type="catalytic activity">
    <reaction evidence="20">
        <text>ATP + (deoxyribonucleotide)n-3'-hydroxyl + 5'-phospho-(deoxyribonucleotide)m = (deoxyribonucleotide)n+m + AMP + diphosphate.</text>
        <dbReference type="EC" id="6.5.1.1"/>
    </reaction>
</comment>
<evidence type="ECO:0000256" key="21">
    <source>
        <dbReference type="SAM" id="MobiDB-lite"/>
    </source>
</evidence>
<keyword evidence="14" id="KW-0238">DNA-binding</keyword>
<dbReference type="SUPFAM" id="SSF50249">
    <property type="entry name" value="Nucleic acid-binding proteins"/>
    <property type="match status" value="1"/>
</dbReference>
<keyword evidence="3 23" id="KW-0436">Ligase</keyword>
<evidence type="ECO:0000256" key="12">
    <source>
        <dbReference type="ARBA" id="ARBA00022840"/>
    </source>
</evidence>
<evidence type="ECO:0000256" key="16">
    <source>
        <dbReference type="ARBA" id="ARBA00023204"/>
    </source>
</evidence>
<dbReference type="AlphaFoldDB" id="A0A4U1BYD3"/>
<evidence type="ECO:0000256" key="11">
    <source>
        <dbReference type="ARBA" id="ARBA00022839"/>
    </source>
</evidence>
<evidence type="ECO:0000256" key="2">
    <source>
        <dbReference type="ARBA" id="ARBA00012727"/>
    </source>
</evidence>
<keyword evidence="24" id="KW-1185">Reference proteome</keyword>
<evidence type="ECO:0000256" key="7">
    <source>
        <dbReference type="ARBA" id="ARBA00022723"/>
    </source>
</evidence>
<dbReference type="Gene3D" id="3.30.1490.70">
    <property type="match status" value="1"/>
</dbReference>
<dbReference type="RefSeq" id="WP_136826154.1">
    <property type="nucleotide sequence ID" value="NZ_SWBP01000003.1"/>
</dbReference>
<keyword evidence="17" id="KW-0464">Manganese</keyword>
<evidence type="ECO:0000256" key="20">
    <source>
        <dbReference type="ARBA" id="ARBA00034003"/>
    </source>
</evidence>
<dbReference type="PROSITE" id="PS50160">
    <property type="entry name" value="DNA_LIGASE_A3"/>
    <property type="match status" value="1"/>
</dbReference>
<dbReference type="InterPro" id="IPR014143">
    <property type="entry name" value="NHEJ_ligase_prk"/>
</dbReference>
<dbReference type="GO" id="GO:0003677">
    <property type="term" value="F:DNA binding"/>
    <property type="evidence" value="ECO:0007669"/>
    <property type="project" value="UniProtKB-KW"/>
</dbReference>
<dbReference type="Proteomes" id="UP000308181">
    <property type="component" value="Unassembled WGS sequence"/>
</dbReference>
<dbReference type="GO" id="GO:0005524">
    <property type="term" value="F:ATP binding"/>
    <property type="evidence" value="ECO:0007669"/>
    <property type="project" value="UniProtKB-KW"/>
</dbReference>
<dbReference type="InterPro" id="IPR052171">
    <property type="entry name" value="NHEJ_LigD"/>
</dbReference>
<proteinExistence type="predicted"/>
<protein>
    <recommendedName>
        <fullName evidence="2">DNA ligase (ATP)</fullName>
        <ecNumber evidence="2">6.5.1.1</ecNumber>
    </recommendedName>
    <alternativeName>
        <fullName evidence="19">NHEJ DNA polymerase</fullName>
    </alternativeName>
</protein>
<dbReference type="InterPro" id="IPR012340">
    <property type="entry name" value="NA-bd_OB-fold"/>
</dbReference>
<dbReference type="GO" id="GO:0046872">
    <property type="term" value="F:metal ion binding"/>
    <property type="evidence" value="ECO:0007669"/>
    <property type="project" value="UniProtKB-KW"/>
</dbReference>
<dbReference type="EC" id="6.5.1.1" evidence="2"/>
<keyword evidence="16" id="KW-0234">DNA repair</keyword>
<evidence type="ECO:0000256" key="6">
    <source>
        <dbReference type="ARBA" id="ARBA00022722"/>
    </source>
</evidence>
<dbReference type="NCBIfam" id="TIGR02779">
    <property type="entry name" value="NHEJ_ligase_lig"/>
    <property type="match status" value="1"/>
</dbReference>
<dbReference type="InterPro" id="IPR014146">
    <property type="entry name" value="LigD_ligase_dom"/>
</dbReference>
<evidence type="ECO:0000313" key="24">
    <source>
        <dbReference type="Proteomes" id="UP000308181"/>
    </source>
</evidence>
<accession>A0A4U1BYD3</accession>
<evidence type="ECO:0000313" key="23">
    <source>
        <dbReference type="EMBL" id="TKB97579.1"/>
    </source>
</evidence>
<evidence type="ECO:0000256" key="5">
    <source>
        <dbReference type="ARBA" id="ARBA00022695"/>
    </source>
</evidence>
<keyword evidence="11" id="KW-0269">Exonuclease</keyword>
<dbReference type="OrthoDB" id="9802472at2"/>
<dbReference type="PANTHER" id="PTHR42705">
    <property type="entry name" value="BIFUNCTIONAL NON-HOMOLOGOUS END JOINING PROTEIN LIGD"/>
    <property type="match status" value="1"/>
</dbReference>
<dbReference type="GO" id="GO:0003910">
    <property type="term" value="F:DNA ligase (ATP) activity"/>
    <property type="evidence" value="ECO:0007669"/>
    <property type="project" value="UniProtKB-EC"/>
</dbReference>
<feature type="compositionally biased region" description="Basic and acidic residues" evidence="21">
    <location>
        <begin position="1"/>
        <end position="12"/>
    </location>
</feature>
<dbReference type="PANTHER" id="PTHR42705:SF2">
    <property type="entry name" value="BIFUNCTIONAL NON-HOMOLOGOUS END JOINING PROTEIN LIGD"/>
    <property type="match status" value="1"/>
</dbReference>
<sequence>MNTKTYDEKRDFTNTSEPKFQKSKPKKGLKFVVQRHDASHLHYDFRLEMGGVLKSWAIPKGPSLNPKDKRLAVMVEDHPYEYRTFEGEIPKGNYGAGTVYIFDEGEYESLQQQHENDEEELLKGLETGSLKFRLKGKILKGEFALVKIKSEEQNSWLLIKHQDKFAVADKFDIEKLIPKEIIANGKAFKKKVKNIAIIKNENLIIEKTKHDYKPMLAKLSSAIFDEKDWFFERKLDGYRIIAYTGETVELLSRNGIKYTENFKSISEELNKIKEIAVLDGEIIAENDDGEHQFQWLQNYLNGDKTNHLKYFVFDLLSLNGNDITHLTLVKRKELLAKLLSNYSFSQIFYHPHLPEKGIELFEKAKKEKWEGIIAKKANDVYYAGKRTNSWLKFKLNNSQDAIICGYTALAGSRKYFGALVLGVYDKNNELKYIGNCGTGFNDQKLKDIYGKLSVLKTDNKPFKEKVNQEKNVTWVTPQYVCEVNYAEWTKDGLLRHPVFKGLRIDKTPSEVMKEEKIESNDFPEKANEEERIYDGKKVKLTNVLKVFWKKEGYTKGDLIHYYEAVADYILPFLMDKPLSLNRHPNGAEEPSFFQKDVEVKHLPSWAKTAVMHSESNNKDIDYLVCNDKASLIYMANLGCIEINPWLSSYKKPDHPEFMVIDLDPDGNPFTEVVEVALAAKLVLDEMDITSFIKTSGSTGLHIYIYLAAEYEYSLVRKFAEYIANKVNENLPELTSVVRSPAKRKGLIYLDFMQNNRGQTIAAPYSVRPKPGATVSMPLKWDEVNEHLDFHEFNIVSVPKIIKQREDHWKDIKMNKTDLSKALKQMDRISTKD</sequence>
<dbReference type="Gene3D" id="3.90.920.10">
    <property type="entry name" value="DNA primase, PRIM domain"/>
    <property type="match status" value="1"/>
</dbReference>
<feature type="region of interest" description="Disordered" evidence="21">
    <location>
        <begin position="1"/>
        <end position="26"/>
    </location>
</feature>
<evidence type="ECO:0000256" key="17">
    <source>
        <dbReference type="ARBA" id="ARBA00023211"/>
    </source>
</evidence>
<dbReference type="NCBIfam" id="TIGR02776">
    <property type="entry name" value="NHEJ_ligase_prk"/>
    <property type="match status" value="1"/>
</dbReference>
<evidence type="ECO:0000256" key="18">
    <source>
        <dbReference type="ARBA" id="ARBA00023268"/>
    </source>
</evidence>
<evidence type="ECO:0000256" key="10">
    <source>
        <dbReference type="ARBA" id="ARBA00022801"/>
    </source>
</evidence>
<evidence type="ECO:0000256" key="19">
    <source>
        <dbReference type="ARBA" id="ARBA00029943"/>
    </source>
</evidence>
<gene>
    <name evidence="23" type="primary">ligD</name>
    <name evidence="23" type="ORF">FA046_09410</name>
</gene>
<evidence type="ECO:0000256" key="13">
    <source>
        <dbReference type="ARBA" id="ARBA00022932"/>
    </source>
</evidence>
<comment type="caution">
    <text evidence="23">The sequence shown here is derived from an EMBL/GenBank/DDBJ whole genome shotgun (WGS) entry which is preliminary data.</text>
</comment>
<dbReference type="CDD" id="cd07971">
    <property type="entry name" value="OBF_DNA_ligase_LigD"/>
    <property type="match status" value="1"/>
</dbReference>
<dbReference type="GO" id="GO:0006281">
    <property type="term" value="P:DNA repair"/>
    <property type="evidence" value="ECO:0007669"/>
    <property type="project" value="UniProtKB-KW"/>
</dbReference>
<dbReference type="InterPro" id="IPR014145">
    <property type="entry name" value="LigD_pol_dom"/>
</dbReference>
<dbReference type="NCBIfam" id="TIGR02778">
    <property type="entry name" value="ligD_pol"/>
    <property type="match status" value="1"/>
</dbReference>
<keyword evidence="18" id="KW-0511">Multifunctional enzyme</keyword>
<keyword evidence="4" id="KW-0808">Transferase</keyword>
<dbReference type="GO" id="GO:0003887">
    <property type="term" value="F:DNA-directed DNA polymerase activity"/>
    <property type="evidence" value="ECO:0007669"/>
    <property type="project" value="UniProtKB-KW"/>
</dbReference>
<evidence type="ECO:0000256" key="1">
    <source>
        <dbReference type="ARBA" id="ARBA00001936"/>
    </source>
</evidence>
<evidence type="ECO:0000256" key="14">
    <source>
        <dbReference type="ARBA" id="ARBA00023125"/>
    </source>
</evidence>
<keyword evidence="15" id="KW-0233">DNA recombination</keyword>
<keyword evidence="9" id="KW-0227">DNA damage</keyword>
<keyword evidence="10" id="KW-0378">Hydrolase</keyword>
<evidence type="ECO:0000256" key="4">
    <source>
        <dbReference type="ARBA" id="ARBA00022679"/>
    </source>
</evidence>
<dbReference type="GO" id="GO:0004527">
    <property type="term" value="F:exonuclease activity"/>
    <property type="evidence" value="ECO:0007669"/>
    <property type="project" value="UniProtKB-KW"/>
</dbReference>
<evidence type="ECO:0000256" key="9">
    <source>
        <dbReference type="ARBA" id="ARBA00022763"/>
    </source>
</evidence>
<reference evidence="23 24" key="1">
    <citation type="submission" date="2019-04" db="EMBL/GenBank/DDBJ databases">
        <title>Pedobacter sp. AR-3-17 sp. nov., isolated from Arctic soil.</title>
        <authorList>
            <person name="Dahal R.H."/>
            <person name="Kim D.-U."/>
        </authorList>
    </citation>
    <scope>NUCLEOTIDE SEQUENCE [LARGE SCALE GENOMIC DNA]</scope>
    <source>
        <strain evidence="23 24">AR-3-17</strain>
    </source>
</reference>
<dbReference type="NCBIfam" id="TIGR02777">
    <property type="entry name" value="LigD_PE_dom"/>
    <property type="match status" value="1"/>
</dbReference>
<feature type="domain" description="ATP-dependent DNA ligase family profile" evidence="22">
    <location>
        <begin position="301"/>
        <end position="425"/>
    </location>
</feature>
<evidence type="ECO:0000256" key="15">
    <source>
        <dbReference type="ARBA" id="ARBA00023172"/>
    </source>
</evidence>
<keyword evidence="12" id="KW-0067">ATP-binding</keyword>
<name>A0A4U1BYD3_9SPHI</name>
<dbReference type="Pfam" id="PF21686">
    <property type="entry name" value="LigD_Prim-Pol"/>
    <property type="match status" value="1"/>
</dbReference>
<keyword evidence="8" id="KW-0547">Nucleotide-binding</keyword>
<dbReference type="SUPFAM" id="SSF56091">
    <property type="entry name" value="DNA ligase/mRNA capping enzyme, catalytic domain"/>
    <property type="match status" value="1"/>
</dbReference>
<dbReference type="CDD" id="cd07906">
    <property type="entry name" value="Adenylation_DNA_ligase_LigD_LigC"/>
    <property type="match status" value="1"/>
</dbReference>